<sequence>MARITILELSFEDSQLSRNSNSFLNDLTAGEIEAVVGGSVAASVLANIEDLVTDFDAQMEQLFDSWGQQFSTNTGSSSSTNTTPTSDNGSRRSRVYGTYGAYS</sequence>
<organism evidence="2 3">
    <name type="scientific">Chroococcidiopsis cubana SAG 39.79</name>
    <dbReference type="NCBI Taxonomy" id="388085"/>
    <lineage>
        <taxon>Bacteria</taxon>
        <taxon>Bacillati</taxon>
        <taxon>Cyanobacteriota</taxon>
        <taxon>Cyanophyceae</taxon>
        <taxon>Chroococcidiopsidales</taxon>
        <taxon>Chroococcidiopsidaceae</taxon>
        <taxon>Chroococcidiopsis</taxon>
    </lineage>
</organism>
<proteinExistence type="predicted"/>
<keyword evidence="3" id="KW-1185">Reference proteome</keyword>
<dbReference type="EMBL" id="RSCK01000039">
    <property type="protein sequence ID" value="RUT10628.1"/>
    <property type="molecule type" value="Genomic_DNA"/>
</dbReference>
<reference evidence="2 3" key="1">
    <citation type="journal article" date="2019" name="Genome Biol. Evol.">
        <title>Day and night: Metabolic profiles and evolutionary relationships of six axenic non-marine cyanobacteria.</title>
        <authorList>
            <person name="Will S.E."/>
            <person name="Henke P."/>
            <person name="Boedeker C."/>
            <person name="Huang S."/>
            <person name="Brinkmann H."/>
            <person name="Rohde M."/>
            <person name="Jarek M."/>
            <person name="Friedl T."/>
            <person name="Seufert S."/>
            <person name="Schumacher M."/>
            <person name="Overmann J."/>
            <person name="Neumann-Schaal M."/>
            <person name="Petersen J."/>
        </authorList>
    </citation>
    <scope>NUCLEOTIDE SEQUENCE [LARGE SCALE GENOMIC DNA]</scope>
    <source>
        <strain evidence="2 3">SAG 39.79</strain>
    </source>
</reference>
<comment type="caution">
    <text evidence="2">The sequence shown here is derived from an EMBL/GenBank/DDBJ whole genome shotgun (WGS) entry which is preliminary data.</text>
</comment>
<evidence type="ECO:0000313" key="3">
    <source>
        <dbReference type="Proteomes" id="UP000282574"/>
    </source>
</evidence>
<dbReference type="Proteomes" id="UP000282574">
    <property type="component" value="Unassembled WGS sequence"/>
</dbReference>
<feature type="compositionally biased region" description="Low complexity" evidence="1">
    <location>
        <begin position="71"/>
        <end position="88"/>
    </location>
</feature>
<gene>
    <name evidence="2" type="ORF">DSM107010_40810</name>
</gene>
<dbReference type="AlphaFoldDB" id="A0AB37UGI2"/>
<accession>A0AB37UGI2</accession>
<protein>
    <submittedName>
        <fullName evidence="2">Uncharacterized protein</fullName>
    </submittedName>
</protein>
<evidence type="ECO:0000256" key="1">
    <source>
        <dbReference type="SAM" id="MobiDB-lite"/>
    </source>
</evidence>
<dbReference type="RefSeq" id="WP_015155268.1">
    <property type="nucleotide sequence ID" value="NZ_JAVKZF010000001.1"/>
</dbReference>
<name>A0AB37UGI2_9CYAN</name>
<feature type="region of interest" description="Disordered" evidence="1">
    <location>
        <begin position="68"/>
        <end position="103"/>
    </location>
</feature>
<evidence type="ECO:0000313" key="2">
    <source>
        <dbReference type="EMBL" id="RUT10628.1"/>
    </source>
</evidence>